<feature type="compositionally biased region" description="Polar residues" evidence="1">
    <location>
        <begin position="112"/>
        <end position="125"/>
    </location>
</feature>
<accession>A0A0K2AVH8</accession>
<dbReference type="Pfam" id="PF07045">
    <property type="entry name" value="DUF1330"/>
    <property type="match status" value="1"/>
</dbReference>
<protein>
    <recommendedName>
        <fullName evidence="2">DUF1330 domain-containing protein</fullName>
    </recommendedName>
</protein>
<dbReference type="SUPFAM" id="SSF54909">
    <property type="entry name" value="Dimeric alpha+beta barrel"/>
    <property type="match status" value="1"/>
</dbReference>
<dbReference type="KEGG" id="samb:SAM23877_3787"/>
<dbReference type="InterPro" id="IPR011008">
    <property type="entry name" value="Dimeric_a/b-barrel"/>
</dbReference>
<feature type="compositionally biased region" description="Basic and acidic residues" evidence="1">
    <location>
        <begin position="100"/>
        <end position="109"/>
    </location>
</feature>
<reference evidence="4" key="1">
    <citation type="journal article" date="2015" name="J. Biotechnol.">
        <title>Complete genome sequence of Streptomyces ambofaciens ATCC 23877, the spiramycin producer.</title>
        <authorList>
            <person name="Thibessard A."/>
            <person name="Haas D."/>
            <person name="Gerbaud C."/>
            <person name="Aigle B."/>
            <person name="Lautru S."/>
            <person name="Pernodet J.L."/>
            <person name="Leblond P."/>
        </authorList>
    </citation>
    <scope>NUCLEOTIDE SEQUENCE [LARGE SCALE GENOMIC DNA]</scope>
    <source>
        <strain evidence="4">ATCC 23877 / 3486 / DSM 40053 / JCM 4204 / NBRC 12836 / NRRL B-2516</strain>
    </source>
</reference>
<organism evidence="3 4">
    <name type="scientific">Streptomyces ambofaciens (strain ATCC 23877 / 3486 / DSM 40053 / JCM 4204 / NBRC 12836 / NRRL B-2516)</name>
    <dbReference type="NCBI Taxonomy" id="278992"/>
    <lineage>
        <taxon>Bacteria</taxon>
        <taxon>Bacillati</taxon>
        <taxon>Actinomycetota</taxon>
        <taxon>Actinomycetes</taxon>
        <taxon>Kitasatosporales</taxon>
        <taxon>Streptomycetaceae</taxon>
        <taxon>Streptomyces</taxon>
    </lineage>
</organism>
<proteinExistence type="predicted"/>
<gene>
    <name evidence="3" type="ORF">SAM23877_3787</name>
</gene>
<dbReference type="PANTHER" id="PTHR41521">
    <property type="match status" value="1"/>
</dbReference>
<dbReference type="RefSeq" id="WP_063796782.1">
    <property type="nucleotide sequence ID" value="NZ_CP012382.1"/>
</dbReference>
<name>A0A0K2AVH8_STRA7</name>
<evidence type="ECO:0000313" key="4">
    <source>
        <dbReference type="Proteomes" id="UP000061018"/>
    </source>
</evidence>
<dbReference type="PANTHER" id="PTHR41521:SF4">
    <property type="entry name" value="BLR0684 PROTEIN"/>
    <property type="match status" value="1"/>
</dbReference>
<evidence type="ECO:0000313" key="3">
    <source>
        <dbReference type="EMBL" id="AKZ56832.1"/>
    </source>
</evidence>
<dbReference type="Proteomes" id="UP000061018">
    <property type="component" value="Chromosome"/>
</dbReference>
<feature type="domain" description="DUF1330" evidence="2">
    <location>
        <begin position="3"/>
        <end position="95"/>
    </location>
</feature>
<dbReference type="InterPro" id="IPR010753">
    <property type="entry name" value="DUF1330"/>
</dbReference>
<sequence length="135" mass="15074">MPAYGFAHLRDRRHHPDVLEYLVRIQDTLDPFHGRFLIHGPPTAVVEGSWPGSMVLIEFPGMAEARAWYESPEYQRILRLRADHISGDLVLVEGVGPGYDPRERAEKLRAQTPGQHTRQPAQTLATAPASADTGL</sequence>
<dbReference type="STRING" id="1889.SAM40697_3436"/>
<evidence type="ECO:0000259" key="2">
    <source>
        <dbReference type="Pfam" id="PF07045"/>
    </source>
</evidence>
<dbReference type="AlphaFoldDB" id="A0A0K2AVH8"/>
<feature type="region of interest" description="Disordered" evidence="1">
    <location>
        <begin position="97"/>
        <end position="135"/>
    </location>
</feature>
<dbReference type="Gene3D" id="3.30.70.100">
    <property type="match status" value="1"/>
</dbReference>
<dbReference type="EMBL" id="CP012382">
    <property type="protein sequence ID" value="AKZ56832.1"/>
    <property type="molecule type" value="Genomic_DNA"/>
</dbReference>
<evidence type="ECO:0000256" key="1">
    <source>
        <dbReference type="SAM" id="MobiDB-lite"/>
    </source>
</evidence>